<dbReference type="AlphaFoldDB" id="A0A8H5C5H8"/>
<name>A0A8H5C5H8_9AGAR</name>
<comment type="caution">
    <text evidence="2">The sequence shown here is derived from an EMBL/GenBank/DDBJ whole genome shotgun (WGS) entry which is preliminary data.</text>
</comment>
<gene>
    <name evidence="2" type="ORF">D9611_010964</name>
</gene>
<dbReference type="Proteomes" id="UP000541558">
    <property type="component" value="Unassembled WGS sequence"/>
</dbReference>
<feature type="transmembrane region" description="Helical" evidence="1">
    <location>
        <begin position="6"/>
        <end position="26"/>
    </location>
</feature>
<reference evidence="2 3" key="1">
    <citation type="journal article" date="2020" name="ISME J.">
        <title>Uncovering the hidden diversity of litter-decomposition mechanisms in mushroom-forming fungi.</title>
        <authorList>
            <person name="Floudas D."/>
            <person name="Bentzer J."/>
            <person name="Ahren D."/>
            <person name="Johansson T."/>
            <person name="Persson P."/>
            <person name="Tunlid A."/>
        </authorList>
    </citation>
    <scope>NUCLEOTIDE SEQUENCE [LARGE SCALE GENOMIC DNA]</scope>
    <source>
        <strain evidence="2 3">CBS 175.51</strain>
    </source>
</reference>
<keyword evidence="1" id="KW-1133">Transmembrane helix</keyword>
<keyword evidence="1" id="KW-0812">Transmembrane</keyword>
<organism evidence="2 3">
    <name type="scientific">Ephemerocybe angulata</name>
    <dbReference type="NCBI Taxonomy" id="980116"/>
    <lineage>
        <taxon>Eukaryota</taxon>
        <taxon>Fungi</taxon>
        <taxon>Dikarya</taxon>
        <taxon>Basidiomycota</taxon>
        <taxon>Agaricomycotina</taxon>
        <taxon>Agaricomycetes</taxon>
        <taxon>Agaricomycetidae</taxon>
        <taxon>Agaricales</taxon>
        <taxon>Agaricineae</taxon>
        <taxon>Psathyrellaceae</taxon>
        <taxon>Ephemerocybe</taxon>
    </lineage>
</organism>
<keyword evidence="3" id="KW-1185">Reference proteome</keyword>
<evidence type="ECO:0000313" key="2">
    <source>
        <dbReference type="EMBL" id="KAF5335094.1"/>
    </source>
</evidence>
<accession>A0A8H5C5H8</accession>
<keyword evidence="1" id="KW-0472">Membrane</keyword>
<protein>
    <submittedName>
        <fullName evidence="2">Uncharacterized protein</fullName>
    </submittedName>
</protein>
<sequence>MPLNSRIIGGTIGGVVALAIMVLLIFGWRSKGSAKEVAMEDEEKAAAAPAKEEVQQIKEEYFDNPKNELPYGLLGAAAFKYNGLSNAL</sequence>
<proteinExistence type="predicted"/>
<evidence type="ECO:0000256" key="1">
    <source>
        <dbReference type="SAM" id="Phobius"/>
    </source>
</evidence>
<dbReference type="EMBL" id="JAACJK010000064">
    <property type="protein sequence ID" value="KAF5335094.1"/>
    <property type="molecule type" value="Genomic_DNA"/>
</dbReference>
<evidence type="ECO:0000313" key="3">
    <source>
        <dbReference type="Proteomes" id="UP000541558"/>
    </source>
</evidence>